<dbReference type="EMBL" id="PHNE01000001">
    <property type="protein sequence ID" value="PPE06122.1"/>
    <property type="molecule type" value="Genomic_DNA"/>
</dbReference>
<keyword evidence="5" id="KW-1185">Reference proteome</keyword>
<proteinExistence type="predicted"/>
<dbReference type="Gene3D" id="3.40.50.300">
    <property type="entry name" value="P-loop containing nucleotide triphosphate hydrolases"/>
    <property type="match status" value="1"/>
</dbReference>
<evidence type="ECO:0000313" key="4">
    <source>
        <dbReference type="EMBL" id="PPE06122.1"/>
    </source>
</evidence>
<keyword evidence="1" id="KW-0547">Nucleotide-binding</keyword>
<evidence type="ECO:0000259" key="3">
    <source>
        <dbReference type="PROSITE" id="PS50893"/>
    </source>
</evidence>
<evidence type="ECO:0000256" key="2">
    <source>
        <dbReference type="ARBA" id="ARBA00022840"/>
    </source>
</evidence>
<keyword evidence="2 4" id="KW-0067">ATP-binding</keyword>
<name>A0A2S5RFY5_9MOLU</name>
<organism evidence="4 5">
    <name type="scientific">Williamsoniiplasma lucivorax</name>
    <dbReference type="NCBI Taxonomy" id="209274"/>
    <lineage>
        <taxon>Bacteria</taxon>
        <taxon>Bacillati</taxon>
        <taxon>Mycoplasmatota</taxon>
        <taxon>Mollicutes</taxon>
        <taxon>Entomoplasmatales</taxon>
        <taxon>Williamsoniiplasma</taxon>
    </lineage>
</organism>
<dbReference type="AlphaFoldDB" id="A0A2S5RFY5"/>
<dbReference type="InterPro" id="IPR003593">
    <property type="entry name" value="AAA+_ATPase"/>
</dbReference>
<comment type="caution">
    <text evidence="4">The sequence shown here is derived from an EMBL/GenBank/DDBJ whole genome shotgun (WGS) entry which is preliminary data.</text>
</comment>
<dbReference type="CDD" id="cd00267">
    <property type="entry name" value="ABC_ATPase"/>
    <property type="match status" value="1"/>
</dbReference>
<evidence type="ECO:0000313" key="5">
    <source>
        <dbReference type="Proteomes" id="UP000237865"/>
    </source>
</evidence>
<dbReference type="InterPro" id="IPR003439">
    <property type="entry name" value="ABC_transporter-like_ATP-bd"/>
</dbReference>
<dbReference type="GO" id="GO:0016887">
    <property type="term" value="F:ATP hydrolysis activity"/>
    <property type="evidence" value="ECO:0007669"/>
    <property type="project" value="InterPro"/>
</dbReference>
<dbReference type="PANTHER" id="PTHR43158">
    <property type="entry name" value="SKFA PEPTIDE EXPORT ATP-BINDING PROTEIN SKFE"/>
    <property type="match status" value="1"/>
</dbReference>
<dbReference type="SMART" id="SM00382">
    <property type="entry name" value="AAA"/>
    <property type="match status" value="1"/>
</dbReference>
<gene>
    <name evidence="4" type="ORF">ELUCI_v1c04130</name>
</gene>
<dbReference type="STRING" id="1399797.GCA_000518285_00811"/>
<reference evidence="4 5" key="1">
    <citation type="submission" date="2017-11" db="EMBL/GenBank/DDBJ databases">
        <title>Genome sequence of Entomoplasma lucivorax PIPN-2 (ATCC 49196).</title>
        <authorList>
            <person name="Lo W.-S."/>
            <person name="Gasparich G.E."/>
            <person name="Kuo C.-H."/>
        </authorList>
    </citation>
    <scope>NUCLEOTIDE SEQUENCE [LARGE SCALE GENOMIC DNA]</scope>
    <source>
        <strain evidence="4 5">PIPN-2</strain>
    </source>
</reference>
<protein>
    <submittedName>
        <fullName evidence="4">ABC transporter ATP-binding protein</fullName>
    </submittedName>
</protein>
<dbReference type="GO" id="GO:0005524">
    <property type="term" value="F:ATP binding"/>
    <property type="evidence" value="ECO:0007669"/>
    <property type="project" value="UniProtKB-KW"/>
</dbReference>
<dbReference type="Pfam" id="PF00005">
    <property type="entry name" value="ABC_tran"/>
    <property type="match status" value="1"/>
</dbReference>
<feature type="domain" description="ABC transporter" evidence="3">
    <location>
        <begin position="3"/>
        <end position="230"/>
    </location>
</feature>
<evidence type="ECO:0000256" key="1">
    <source>
        <dbReference type="ARBA" id="ARBA00022741"/>
    </source>
</evidence>
<sequence length="234" mass="27042">MEIKVTNLTKKIKNKKILIDVNAIFKPGKHYGLLGNNGVGKTTLLKCIFNEYDYESGTITFDNQKMNEKNLSQIYYFPDNNDLQKHLSIYNLLRTQYLFNKQTLKGFEKKLNEENIYFLQKNLKKTLISSLSSGQQKLVSLLACKILNPKIIFFDEPTANLDLSNKQMIIDEIKKIANSDKTIIIITHLVEEFSNFFNEIIIIDQGTVKFQGPAKPNVKQQFLEAINYKGEVYE</sequence>
<dbReference type="InterPro" id="IPR027417">
    <property type="entry name" value="P-loop_NTPase"/>
</dbReference>
<dbReference type="SUPFAM" id="SSF52540">
    <property type="entry name" value="P-loop containing nucleoside triphosphate hydrolases"/>
    <property type="match status" value="1"/>
</dbReference>
<dbReference type="PROSITE" id="PS50893">
    <property type="entry name" value="ABC_TRANSPORTER_2"/>
    <property type="match status" value="1"/>
</dbReference>
<dbReference type="RefSeq" id="WP_028126610.1">
    <property type="nucleotide sequence ID" value="NZ_PHNE01000001.1"/>
</dbReference>
<accession>A0A2S5RFY5</accession>
<dbReference type="Proteomes" id="UP000237865">
    <property type="component" value="Unassembled WGS sequence"/>
</dbReference>
<dbReference type="PANTHER" id="PTHR43158:SF5">
    <property type="entry name" value="ABC TRANSPORTER, ATP-BINDING PROTEIN"/>
    <property type="match status" value="1"/>
</dbReference>